<evidence type="ECO:0000256" key="1">
    <source>
        <dbReference type="ARBA" id="ARBA00004477"/>
    </source>
</evidence>
<evidence type="ECO:0000313" key="10">
    <source>
        <dbReference type="Proteomes" id="UP000700596"/>
    </source>
</evidence>
<dbReference type="AlphaFoldDB" id="A0A9P9IKP2"/>
<evidence type="ECO:0000256" key="4">
    <source>
        <dbReference type="ARBA" id="ARBA00022824"/>
    </source>
</evidence>
<evidence type="ECO:0000256" key="8">
    <source>
        <dbReference type="SAM" id="MobiDB-lite"/>
    </source>
</evidence>
<comment type="function">
    <text evidence="7">May be involved in the degradation of misfolded endoplasmic reticulum (ER) luminal proteins.</text>
</comment>
<dbReference type="GO" id="GO:0006950">
    <property type="term" value="P:response to stress"/>
    <property type="evidence" value="ECO:0007669"/>
    <property type="project" value="UniProtKB-ARBA"/>
</dbReference>
<dbReference type="SUPFAM" id="SSF144091">
    <property type="entry name" value="Rhomboid-like"/>
    <property type="match status" value="1"/>
</dbReference>
<feature type="transmembrane region" description="Helical" evidence="7">
    <location>
        <begin position="96"/>
        <end position="121"/>
    </location>
</feature>
<dbReference type="Pfam" id="PF04511">
    <property type="entry name" value="DER1"/>
    <property type="match status" value="1"/>
</dbReference>
<evidence type="ECO:0000256" key="3">
    <source>
        <dbReference type="ARBA" id="ARBA00022692"/>
    </source>
</evidence>
<evidence type="ECO:0000256" key="6">
    <source>
        <dbReference type="ARBA" id="ARBA00023136"/>
    </source>
</evidence>
<keyword evidence="4 7" id="KW-0256">Endoplasmic reticulum</keyword>
<keyword evidence="6 7" id="KW-0472">Membrane</keyword>
<name>A0A9P9IKP2_9PLEO</name>
<organism evidence="9 10">
    <name type="scientific">Dendryphion nanum</name>
    <dbReference type="NCBI Taxonomy" id="256645"/>
    <lineage>
        <taxon>Eukaryota</taxon>
        <taxon>Fungi</taxon>
        <taxon>Dikarya</taxon>
        <taxon>Ascomycota</taxon>
        <taxon>Pezizomycotina</taxon>
        <taxon>Dothideomycetes</taxon>
        <taxon>Pleosporomycetidae</taxon>
        <taxon>Pleosporales</taxon>
        <taxon>Torulaceae</taxon>
        <taxon>Dendryphion</taxon>
    </lineage>
</organism>
<dbReference type="GO" id="GO:0005789">
    <property type="term" value="C:endoplasmic reticulum membrane"/>
    <property type="evidence" value="ECO:0007669"/>
    <property type="project" value="UniProtKB-SubCell"/>
</dbReference>
<dbReference type="EMBL" id="JAGMWT010000009">
    <property type="protein sequence ID" value="KAH7122750.1"/>
    <property type="molecule type" value="Genomic_DNA"/>
</dbReference>
<reference evidence="9" key="1">
    <citation type="journal article" date="2021" name="Nat. Commun.">
        <title>Genetic determinants of endophytism in the Arabidopsis root mycobiome.</title>
        <authorList>
            <person name="Mesny F."/>
            <person name="Miyauchi S."/>
            <person name="Thiergart T."/>
            <person name="Pickel B."/>
            <person name="Atanasova L."/>
            <person name="Karlsson M."/>
            <person name="Huettel B."/>
            <person name="Barry K.W."/>
            <person name="Haridas S."/>
            <person name="Chen C."/>
            <person name="Bauer D."/>
            <person name="Andreopoulos W."/>
            <person name="Pangilinan J."/>
            <person name="LaButti K."/>
            <person name="Riley R."/>
            <person name="Lipzen A."/>
            <person name="Clum A."/>
            <person name="Drula E."/>
            <person name="Henrissat B."/>
            <person name="Kohler A."/>
            <person name="Grigoriev I.V."/>
            <person name="Martin F.M."/>
            <person name="Hacquard S."/>
        </authorList>
    </citation>
    <scope>NUCLEOTIDE SEQUENCE</scope>
    <source>
        <strain evidence="9">MPI-CAGE-CH-0243</strain>
    </source>
</reference>
<comment type="similarity">
    <text evidence="2 7">Belongs to the derlin family.</text>
</comment>
<dbReference type="PANTHER" id="PTHR11009">
    <property type="entry name" value="DER1-LIKE PROTEIN, DERLIN"/>
    <property type="match status" value="1"/>
</dbReference>
<keyword evidence="10" id="KW-1185">Reference proteome</keyword>
<feature type="compositionally biased region" description="Gly residues" evidence="8">
    <location>
        <begin position="244"/>
        <end position="259"/>
    </location>
</feature>
<feature type="transmembrane region" description="Helical" evidence="7">
    <location>
        <begin position="53"/>
        <end position="75"/>
    </location>
</feature>
<gene>
    <name evidence="9" type="ORF">B0J11DRAFT_532201</name>
</gene>
<evidence type="ECO:0000313" key="9">
    <source>
        <dbReference type="EMBL" id="KAH7122750.1"/>
    </source>
</evidence>
<feature type="region of interest" description="Disordered" evidence="8">
    <location>
        <begin position="220"/>
        <end position="259"/>
    </location>
</feature>
<dbReference type="Proteomes" id="UP000700596">
    <property type="component" value="Unassembled WGS sequence"/>
</dbReference>
<proteinExistence type="inferred from homology"/>
<feature type="transmembrane region" description="Helical" evidence="7">
    <location>
        <begin position="141"/>
        <end position="163"/>
    </location>
</feature>
<comment type="caution">
    <text evidence="9">The sequence shown here is derived from an EMBL/GenBank/DDBJ whole genome shotgun (WGS) entry which is preliminary data.</text>
</comment>
<dbReference type="InterPro" id="IPR035952">
    <property type="entry name" value="Rhomboid-like_sf"/>
</dbReference>
<sequence length="259" mass="28628">MAEVFWTLPPVSRTITAAAVAVSALGYSGIIDLEKYLWYTPYVFTLKILPPQVWRLVSAFLVTGPRIGIIMDPYFLYMYGSGLETESSRFPQPGDFFVYTVFVGALIVALAGCVLNAYSFLTPLSLAFAHTYAQDNPNRKVSFFIITFDAKYLPWAMLLMTFVMEGPTRTMQQGCGLLAAHCYDFLTRIWPAFGGGKNYIVTPQIVKAWFGANAGTEQRRSYGTARQGRPQEEPADARSTGRSTGFGGQGFGPGRRLGE</sequence>
<feature type="transmembrane region" description="Helical" evidence="7">
    <location>
        <begin position="12"/>
        <end position="33"/>
    </location>
</feature>
<evidence type="ECO:0000256" key="2">
    <source>
        <dbReference type="ARBA" id="ARBA00008917"/>
    </source>
</evidence>
<keyword evidence="5 7" id="KW-1133">Transmembrane helix</keyword>
<dbReference type="InterPro" id="IPR007599">
    <property type="entry name" value="DER1"/>
</dbReference>
<dbReference type="OrthoDB" id="19102at2759"/>
<accession>A0A9P9IKP2</accession>
<comment type="subcellular location">
    <subcellularLocation>
        <location evidence="1 7">Endoplasmic reticulum membrane</location>
        <topology evidence="1 7">Multi-pass membrane protein</topology>
    </subcellularLocation>
</comment>
<evidence type="ECO:0000256" key="5">
    <source>
        <dbReference type="ARBA" id="ARBA00022989"/>
    </source>
</evidence>
<evidence type="ECO:0000256" key="7">
    <source>
        <dbReference type="RuleBase" id="RU363059"/>
    </source>
</evidence>
<protein>
    <recommendedName>
        <fullName evidence="7">Derlin</fullName>
    </recommendedName>
</protein>
<keyword evidence="3 7" id="KW-0812">Transmembrane</keyword>